<feature type="domain" description="EF-hand" evidence="4">
    <location>
        <begin position="50"/>
        <end position="85"/>
    </location>
</feature>
<dbReference type="InterPro" id="IPR018247">
    <property type="entry name" value="EF_Hand_1_Ca_BS"/>
</dbReference>
<dbReference type="PROSITE" id="PS50222">
    <property type="entry name" value="EF_HAND_2"/>
    <property type="match status" value="3"/>
</dbReference>
<organism evidence="5 7">
    <name type="scientific">Rotaria sordida</name>
    <dbReference type="NCBI Taxonomy" id="392033"/>
    <lineage>
        <taxon>Eukaryota</taxon>
        <taxon>Metazoa</taxon>
        <taxon>Spiralia</taxon>
        <taxon>Gnathifera</taxon>
        <taxon>Rotifera</taxon>
        <taxon>Eurotatoria</taxon>
        <taxon>Bdelloidea</taxon>
        <taxon>Philodinida</taxon>
        <taxon>Philodinidae</taxon>
        <taxon>Rotaria</taxon>
    </lineage>
</organism>
<comment type="caution">
    <text evidence="5">The sequence shown here is derived from an EMBL/GenBank/DDBJ whole genome shotgun (WGS) entry which is preliminary data.</text>
</comment>
<feature type="domain" description="EF-hand" evidence="4">
    <location>
        <begin position="13"/>
        <end position="48"/>
    </location>
</feature>
<evidence type="ECO:0000313" key="6">
    <source>
        <dbReference type="EMBL" id="CAF3704420.1"/>
    </source>
</evidence>
<dbReference type="InterPro" id="IPR002048">
    <property type="entry name" value="EF_hand_dom"/>
</dbReference>
<gene>
    <name evidence="6" type="ORF">JBS370_LOCUS9719</name>
    <name evidence="5" type="ORF">ZHD862_LOCUS21763</name>
</gene>
<sequence>MEKLRQCLLQSASKQSDLIEIFKAIDQDRSGRITFEEFRAAIKALRLGITNDDEIKQLFQQFDSTKNGQIDLSEFLQQLRPPMNERRQKAALNVFNSMDVDKDGKLTIVDLKTKYATQLKPTKRRSSQSIDISLQNFLTKFDTRGQEDGIIDKEEFLGFCSMLSATVKEDVYFEHVLRSLFDFHF</sequence>
<dbReference type="AlphaFoldDB" id="A0A814UZ37"/>
<reference evidence="5" key="1">
    <citation type="submission" date="2021-02" db="EMBL/GenBank/DDBJ databases">
        <authorList>
            <person name="Nowell W R."/>
        </authorList>
    </citation>
    <scope>NUCLEOTIDE SEQUENCE</scope>
</reference>
<dbReference type="Pfam" id="PF13499">
    <property type="entry name" value="EF-hand_7"/>
    <property type="match status" value="1"/>
</dbReference>
<dbReference type="PROSITE" id="PS00018">
    <property type="entry name" value="EF_HAND_1"/>
    <property type="match status" value="2"/>
</dbReference>
<evidence type="ECO:0000256" key="3">
    <source>
        <dbReference type="ARBA" id="ARBA00022837"/>
    </source>
</evidence>
<dbReference type="Proteomes" id="UP000663836">
    <property type="component" value="Unassembled WGS sequence"/>
</dbReference>
<evidence type="ECO:0000259" key="4">
    <source>
        <dbReference type="PROSITE" id="PS50222"/>
    </source>
</evidence>
<keyword evidence="2" id="KW-0677">Repeat</keyword>
<feature type="domain" description="EF-hand" evidence="4">
    <location>
        <begin position="86"/>
        <end position="121"/>
    </location>
</feature>
<dbReference type="Proteomes" id="UP000663864">
    <property type="component" value="Unassembled WGS sequence"/>
</dbReference>
<dbReference type="Pfam" id="PF13202">
    <property type="entry name" value="EF-hand_5"/>
    <property type="match status" value="1"/>
</dbReference>
<evidence type="ECO:0000256" key="1">
    <source>
        <dbReference type="ARBA" id="ARBA00022723"/>
    </source>
</evidence>
<dbReference type="PANTHER" id="PTHR34524:SF6">
    <property type="entry name" value="CALCYPHOSINE LIKE"/>
    <property type="match status" value="1"/>
</dbReference>
<keyword evidence="1" id="KW-0479">Metal-binding</keyword>
<accession>A0A814UZ37</accession>
<evidence type="ECO:0000256" key="2">
    <source>
        <dbReference type="ARBA" id="ARBA00022737"/>
    </source>
</evidence>
<keyword evidence="3" id="KW-0106">Calcium</keyword>
<name>A0A814UZ37_9BILA</name>
<dbReference type="PANTHER" id="PTHR34524">
    <property type="entry name" value="CALCYPHOSIN"/>
    <property type="match status" value="1"/>
</dbReference>
<dbReference type="SUPFAM" id="SSF47473">
    <property type="entry name" value="EF-hand"/>
    <property type="match status" value="1"/>
</dbReference>
<dbReference type="GO" id="GO:0005509">
    <property type="term" value="F:calcium ion binding"/>
    <property type="evidence" value="ECO:0007669"/>
    <property type="project" value="InterPro"/>
</dbReference>
<dbReference type="SMART" id="SM00054">
    <property type="entry name" value="EFh"/>
    <property type="match status" value="4"/>
</dbReference>
<dbReference type="Gene3D" id="1.10.238.10">
    <property type="entry name" value="EF-hand"/>
    <property type="match status" value="2"/>
</dbReference>
<dbReference type="CDD" id="cd00051">
    <property type="entry name" value="EFh"/>
    <property type="match status" value="1"/>
</dbReference>
<dbReference type="InterPro" id="IPR011992">
    <property type="entry name" value="EF-hand-dom_pair"/>
</dbReference>
<evidence type="ECO:0000313" key="5">
    <source>
        <dbReference type="EMBL" id="CAF1181109.1"/>
    </source>
</evidence>
<proteinExistence type="predicted"/>
<protein>
    <recommendedName>
        <fullName evidence="4">EF-hand domain-containing protein</fullName>
    </recommendedName>
</protein>
<dbReference type="EMBL" id="CAJOBD010000673">
    <property type="protein sequence ID" value="CAF3704420.1"/>
    <property type="molecule type" value="Genomic_DNA"/>
</dbReference>
<dbReference type="InterPro" id="IPR051581">
    <property type="entry name" value="Ca-bind"/>
</dbReference>
<evidence type="ECO:0000313" key="7">
    <source>
        <dbReference type="Proteomes" id="UP000663864"/>
    </source>
</evidence>
<dbReference type="EMBL" id="CAJNOT010001314">
    <property type="protein sequence ID" value="CAF1181109.1"/>
    <property type="molecule type" value="Genomic_DNA"/>
</dbReference>